<reference evidence="14 15" key="1">
    <citation type="submission" date="2024-09" db="EMBL/GenBank/DDBJ databases">
        <authorList>
            <person name="Sun Q."/>
            <person name="Mori K."/>
        </authorList>
    </citation>
    <scope>NUCLEOTIDE SEQUENCE [LARGE SCALE GENOMIC DNA]</scope>
    <source>
        <strain evidence="14 15">JCM 11201</strain>
    </source>
</reference>
<evidence type="ECO:0000313" key="15">
    <source>
        <dbReference type="Proteomes" id="UP001589609"/>
    </source>
</evidence>
<dbReference type="Pfam" id="PF00389">
    <property type="entry name" value="2-Hacid_dh"/>
    <property type="match status" value="1"/>
</dbReference>
<proteinExistence type="inferred from homology"/>
<gene>
    <name evidence="14" type="ORF">ACFFMS_01570</name>
</gene>
<dbReference type="PROSITE" id="PS00065">
    <property type="entry name" value="D_2_HYDROXYACID_DH_1"/>
    <property type="match status" value="1"/>
</dbReference>
<comment type="catalytic activity">
    <reaction evidence="10">
        <text>(R)-2-hydroxyglutarate + NAD(+) = 2-oxoglutarate + NADH + H(+)</text>
        <dbReference type="Rhea" id="RHEA:49612"/>
        <dbReference type="ChEBI" id="CHEBI:15378"/>
        <dbReference type="ChEBI" id="CHEBI:15801"/>
        <dbReference type="ChEBI" id="CHEBI:16810"/>
        <dbReference type="ChEBI" id="CHEBI:57540"/>
        <dbReference type="ChEBI" id="CHEBI:57945"/>
        <dbReference type="EC" id="1.1.1.399"/>
    </reaction>
</comment>
<evidence type="ECO:0000256" key="4">
    <source>
        <dbReference type="ARBA" id="ARBA00013001"/>
    </source>
</evidence>
<keyword evidence="7 12" id="KW-0560">Oxidoreductase</keyword>
<evidence type="ECO:0000256" key="10">
    <source>
        <dbReference type="ARBA" id="ARBA00048126"/>
    </source>
</evidence>
<evidence type="ECO:0000259" key="13">
    <source>
        <dbReference type="PROSITE" id="PS51671"/>
    </source>
</evidence>
<keyword evidence="15" id="KW-1185">Reference proteome</keyword>
<evidence type="ECO:0000256" key="2">
    <source>
        <dbReference type="ARBA" id="ARBA00005216"/>
    </source>
</evidence>
<dbReference type="InterPro" id="IPR006140">
    <property type="entry name" value="D-isomer_DH_NAD-bd"/>
</dbReference>
<evidence type="ECO:0000256" key="8">
    <source>
        <dbReference type="ARBA" id="ARBA00023027"/>
    </source>
</evidence>
<evidence type="ECO:0000256" key="6">
    <source>
        <dbReference type="ARBA" id="ARBA00021582"/>
    </source>
</evidence>
<evidence type="ECO:0000256" key="12">
    <source>
        <dbReference type="RuleBase" id="RU003719"/>
    </source>
</evidence>
<dbReference type="EC" id="1.1.1.399" evidence="4"/>
<comment type="similarity">
    <text evidence="3 12">Belongs to the D-isomer specific 2-hydroxyacid dehydrogenase family.</text>
</comment>
<dbReference type="CDD" id="cd12174">
    <property type="entry name" value="PGDH_like_3"/>
    <property type="match status" value="1"/>
</dbReference>
<dbReference type="InterPro" id="IPR002912">
    <property type="entry name" value="ACT_dom"/>
</dbReference>
<comment type="caution">
    <text evidence="14">The sequence shown here is derived from an EMBL/GenBank/DDBJ whole genome shotgun (WGS) entry which is preliminary data.</text>
</comment>
<dbReference type="PANTHER" id="PTHR42938:SF47">
    <property type="entry name" value="HYDROXYPYRUVATE REDUCTASE"/>
    <property type="match status" value="1"/>
</dbReference>
<dbReference type="Gene3D" id="3.30.70.260">
    <property type="match status" value="1"/>
</dbReference>
<dbReference type="EMBL" id="JBHMAF010000008">
    <property type="protein sequence ID" value="MFB9757243.1"/>
    <property type="molecule type" value="Genomic_DNA"/>
</dbReference>
<dbReference type="SUPFAM" id="SSF51735">
    <property type="entry name" value="NAD(P)-binding Rossmann-fold domains"/>
    <property type="match status" value="1"/>
</dbReference>
<dbReference type="RefSeq" id="WP_129726176.1">
    <property type="nucleotide sequence ID" value="NZ_JBHMAF010000008.1"/>
</dbReference>
<evidence type="ECO:0000256" key="9">
    <source>
        <dbReference type="ARBA" id="ARBA00030455"/>
    </source>
</evidence>
<organism evidence="14 15">
    <name type="scientific">Ectobacillus funiculus</name>
    <dbReference type="NCBI Taxonomy" id="137993"/>
    <lineage>
        <taxon>Bacteria</taxon>
        <taxon>Bacillati</taxon>
        <taxon>Bacillota</taxon>
        <taxon>Bacilli</taxon>
        <taxon>Bacillales</taxon>
        <taxon>Bacillaceae</taxon>
        <taxon>Ectobacillus</taxon>
    </lineage>
</organism>
<dbReference type="Gene3D" id="3.40.50.720">
    <property type="entry name" value="NAD(P)-binding Rossmann-like Domain"/>
    <property type="match status" value="2"/>
</dbReference>
<protein>
    <recommendedName>
        <fullName evidence="6">D-3-phosphoglycerate dehydrogenase</fullName>
        <ecNumber evidence="4">1.1.1.399</ecNumber>
        <ecNumber evidence="5">1.1.1.95</ecNumber>
    </recommendedName>
    <alternativeName>
        <fullName evidence="9">2-oxoglutarate reductase</fullName>
    </alternativeName>
</protein>
<comment type="function">
    <text evidence="1">Catalyzes the reversible oxidation of 3-phospho-D-glycerate to 3-phosphonooxypyruvate, the first step of the phosphorylated L-serine biosynthesis pathway. Also catalyzes the reversible oxidation of 2-hydroxyglutarate to 2-oxoglutarate.</text>
</comment>
<dbReference type="PANTHER" id="PTHR42938">
    <property type="entry name" value="FORMATE DEHYDROGENASE 1"/>
    <property type="match status" value="1"/>
</dbReference>
<dbReference type="InterPro" id="IPR045865">
    <property type="entry name" value="ACT-like_dom_sf"/>
</dbReference>
<dbReference type="InterPro" id="IPR006139">
    <property type="entry name" value="D-isomer_2_OHA_DH_cat_dom"/>
</dbReference>
<evidence type="ECO:0000313" key="14">
    <source>
        <dbReference type="EMBL" id="MFB9757243.1"/>
    </source>
</evidence>
<dbReference type="SUPFAM" id="SSF55021">
    <property type="entry name" value="ACT-like"/>
    <property type="match status" value="1"/>
</dbReference>
<dbReference type="InterPro" id="IPR036291">
    <property type="entry name" value="NAD(P)-bd_dom_sf"/>
</dbReference>
<keyword evidence="8" id="KW-0520">NAD</keyword>
<evidence type="ECO:0000256" key="11">
    <source>
        <dbReference type="ARBA" id="ARBA00048731"/>
    </source>
</evidence>
<feature type="domain" description="ACT" evidence="13">
    <location>
        <begin position="319"/>
        <end position="392"/>
    </location>
</feature>
<evidence type="ECO:0000256" key="1">
    <source>
        <dbReference type="ARBA" id="ARBA00003800"/>
    </source>
</evidence>
<dbReference type="SUPFAM" id="SSF52283">
    <property type="entry name" value="Formate/glycerate dehydrogenase catalytic domain-like"/>
    <property type="match status" value="1"/>
</dbReference>
<dbReference type="InterPro" id="IPR029752">
    <property type="entry name" value="D-isomer_DH_CS1"/>
</dbReference>
<dbReference type="InterPro" id="IPR029753">
    <property type="entry name" value="D-isomer_DH_CS"/>
</dbReference>
<dbReference type="CDD" id="cd04901">
    <property type="entry name" value="ACT_3PGDH"/>
    <property type="match status" value="1"/>
</dbReference>
<accession>A0ABV5W9V3</accession>
<dbReference type="Pfam" id="PF02826">
    <property type="entry name" value="2-Hacid_dh_C"/>
    <property type="match status" value="1"/>
</dbReference>
<comment type="catalytic activity">
    <reaction evidence="11">
        <text>(2R)-3-phosphoglycerate + NAD(+) = 3-phosphooxypyruvate + NADH + H(+)</text>
        <dbReference type="Rhea" id="RHEA:12641"/>
        <dbReference type="ChEBI" id="CHEBI:15378"/>
        <dbReference type="ChEBI" id="CHEBI:18110"/>
        <dbReference type="ChEBI" id="CHEBI:57540"/>
        <dbReference type="ChEBI" id="CHEBI:57945"/>
        <dbReference type="ChEBI" id="CHEBI:58272"/>
        <dbReference type="EC" id="1.1.1.95"/>
    </reaction>
</comment>
<dbReference type="PROSITE" id="PS51671">
    <property type="entry name" value="ACT"/>
    <property type="match status" value="1"/>
</dbReference>
<evidence type="ECO:0000256" key="3">
    <source>
        <dbReference type="ARBA" id="ARBA00005854"/>
    </source>
</evidence>
<evidence type="ECO:0000256" key="7">
    <source>
        <dbReference type="ARBA" id="ARBA00023002"/>
    </source>
</evidence>
<evidence type="ECO:0000256" key="5">
    <source>
        <dbReference type="ARBA" id="ARBA00013143"/>
    </source>
</evidence>
<dbReference type="PROSITE" id="PS00671">
    <property type="entry name" value="D_2_HYDROXYACID_DH_3"/>
    <property type="match status" value="1"/>
</dbReference>
<dbReference type="EC" id="1.1.1.95" evidence="5"/>
<dbReference type="Proteomes" id="UP001589609">
    <property type="component" value="Unassembled WGS sequence"/>
</dbReference>
<sequence length="392" mass="42958">MFKIQTLNNIASCGLDIFSNERYTIEKECESPDGILLRSYYMHDMELPENLKAIARAGAGVNNIPVDTCTEKGIVVFNTPGANANAVKEMVLASMLLSSRNLLEGVSWAKSLQGQGDVVPKLVEAGKKEYVGREIKGKKLGIIGLGAIGALVANDALSLDMEVIGYDPYVSVETAWRLSRQVQRALSIEQIFSTCDFITIHVPLTEQTKESINAQAFGLMKKGVCLMNFSRGELVNEEDLRVALEEGILGSYITDFPNENVLGMKNVIPIPHLGASTLESEENCAIMAARQMRDYLETGNIKNSVNYPNVELPYFGQKRITVAHKNVPNMVGQMTAALAEHGINIADMINRSKGGYAYTVIDIDNSFDATIKDDIATRIRSIEGVAAVRIFQ</sequence>
<comment type="pathway">
    <text evidence="2">Amino-acid biosynthesis; L-serine biosynthesis; L-serine from 3-phospho-D-glycerate: step 1/3.</text>
</comment>
<name>A0ABV5W9V3_9BACI</name>